<name>A0ACB7I7I1_MANES</name>
<reference evidence="2" key="1">
    <citation type="journal article" date="2016" name="Nat. Biotechnol.">
        <title>Sequencing wild and cultivated cassava and related species reveals extensive interspecific hybridization and genetic diversity.</title>
        <authorList>
            <person name="Bredeson J.V."/>
            <person name="Lyons J.B."/>
            <person name="Prochnik S.E."/>
            <person name="Wu G.A."/>
            <person name="Ha C.M."/>
            <person name="Edsinger-Gonzales E."/>
            <person name="Grimwood J."/>
            <person name="Schmutz J."/>
            <person name="Rabbi I.Y."/>
            <person name="Egesi C."/>
            <person name="Nauluvula P."/>
            <person name="Lebot V."/>
            <person name="Ndunguru J."/>
            <person name="Mkamilo G."/>
            <person name="Bart R.S."/>
            <person name="Setter T.L."/>
            <person name="Gleadow R.M."/>
            <person name="Kulakow P."/>
            <person name="Ferguson M.E."/>
            <person name="Rounsley S."/>
            <person name="Rokhsar D.S."/>
        </authorList>
    </citation>
    <scope>NUCLEOTIDE SEQUENCE [LARGE SCALE GENOMIC DNA]</scope>
    <source>
        <strain evidence="2">cv. AM560-2</strain>
    </source>
</reference>
<organism evidence="1 2">
    <name type="scientific">Manihot esculenta</name>
    <name type="common">Cassava</name>
    <name type="synonym">Jatropha manihot</name>
    <dbReference type="NCBI Taxonomy" id="3983"/>
    <lineage>
        <taxon>Eukaryota</taxon>
        <taxon>Viridiplantae</taxon>
        <taxon>Streptophyta</taxon>
        <taxon>Embryophyta</taxon>
        <taxon>Tracheophyta</taxon>
        <taxon>Spermatophyta</taxon>
        <taxon>Magnoliopsida</taxon>
        <taxon>eudicotyledons</taxon>
        <taxon>Gunneridae</taxon>
        <taxon>Pentapetalae</taxon>
        <taxon>rosids</taxon>
        <taxon>fabids</taxon>
        <taxon>Malpighiales</taxon>
        <taxon>Euphorbiaceae</taxon>
        <taxon>Crotonoideae</taxon>
        <taxon>Manihoteae</taxon>
        <taxon>Manihot</taxon>
    </lineage>
</organism>
<proteinExistence type="predicted"/>
<keyword evidence="2" id="KW-1185">Reference proteome</keyword>
<evidence type="ECO:0000313" key="2">
    <source>
        <dbReference type="Proteomes" id="UP000091857"/>
    </source>
</evidence>
<protein>
    <submittedName>
        <fullName evidence="1">Uncharacterized protein</fullName>
    </submittedName>
</protein>
<sequence length="539" mass="60422">MLTTISRMKSLISPPFSSIPKVTPSLFFSLPSNSKFLSFPTTLTSPISLPLKPPPMLSIFPIQNRCLHSNSSPSSSSGEIHVIVGPMFAGKTTTLLRRMQSESSDGSFQVTSVRQLDKTLKDLSFSGRTSEAVRLLWHTGFKVEHGTYALLLQECIFGKQYKKGKRIHAHMVIVGYVASEYLKTKLLILYAKSGDLKTARVLFNMVGGKNLISWNAVIAGYVQKRHEEIGLTFYYKMRQNGLTPDQYTFASVFRACAALATLEHGKKAHGIMIKCNLSENVVVNSALIDMYFKCSNLSDGHKVFSKSLNRNVVTWTSLISGYGQHGRVTEVLESFHRMKDEGFRPNYVTFLAVLSACSHGGLIDEAWDYFLSMKRDYGIQPRGQHYAAMVDLLGRAGMLQEAYEFVLEAPCKEHSVVWGALLGASRIHGDMDLVNHAAKQYFKLDPQNAGKYVVLSNTYATFGFWDDVAKVRSMMRDSGIMKEPAYSRIEVQGEIHCFLMGDKSHRKYKEICSTIIKMMCTLRDAGYVPDISELIHLED</sequence>
<dbReference type="EMBL" id="CM004388">
    <property type="protein sequence ID" value="KAG8660179.1"/>
    <property type="molecule type" value="Genomic_DNA"/>
</dbReference>
<gene>
    <name evidence="1" type="ORF">MANES_02G127500v8</name>
</gene>
<accession>A0ACB7I7I1</accession>
<evidence type="ECO:0000313" key="1">
    <source>
        <dbReference type="EMBL" id="KAG8660179.1"/>
    </source>
</evidence>
<dbReference type="Proteomes" id="UP000091857">
    <property type="component" value="Chromosome 2"/>
</dbReference>
<comment type="caution">
    <text evidence="1">The sequence shown here is derived from an EMBL/GenBank/DDBJ whole genome shotgun (WGS) entry which is preliminary data.</text>
</comment>